<evidence type="ECO:0000256" key="1">
    <source>
        <dbReference type="SAM" id="Coils"/>
    </source>
</evidence>
<dbReference type="Proteomes" id="UP000008068">
    <property type="component" value="Unassembled WGS sequence"/>
</dbReference>
<dbReference type="HOGENOM" id="CLU_2051708_0_0_1"/>
<name>G0NVL0_CAEBE</name>
<protein>
    <submittedName>
        <fullName evidence="2">Uncharacterized protein</fullName>
    </submittedName>
</protein>
<accession>G0NVL0</accession>
<dbReference type="AlphaFoldDB" id="G0NVL0"/>
<evidence type="ECO:0000313" key="2">
    <source>
        <dbReference type="EMBL" id="EGT38411.1"/>
    </source>
</evidence>
<reference evidence="3" key="1">
    <citation type="submission" date="2011-07" db="EMBL/GenBank/DDBJ databases">
        <authorList>
            <consortium name="Caenorhabditis brenneri Sequencing and Analysis Consortium"/>
            <person name="Wilson R.K."/>
        </authorList>
    </citation>
    <scope>NUCLEOTIDE SEQUENCE [LARGE SCALE GENOMIC DNA]</scope>
    <source>
        <strain evidence="3">PB2801</strain>
    </source>
</reference>
<keyword evidence="1" id="KW-0175">Coiled coil</keyword>
<dbReference type="EMBL" id="GL379957">
    <property type="protein sequence ID" value="EGT38411.1"/>
    <property type="molecule type" value="Genomic_DNA"/>
</dbReference>
<sequence>MRFEIGSNVVDFSNMASVKERLIRVQGFVQGMLEDVEMRRELCRAQILDADMEYGDALIGFMQEYIELCDQISEFKVELARLDTHMGNISKLELTYERMKRDLRNVEADFANMVEDSFNS</sequence>
<gene>
    <name evidence="2" type="ORF">CAEBREN_11542</name>
</gene>
<dbReference type="InParanoid" id="G0NVL0"/>
<organism evidence="3">
    <name type="scientific">Caenorhabditis brenneri</name>
    <name type="common">Nematode worm</name>
    <dbReference type="NCBI Taxonomy" id="135651"/>
    <lineage>
        <taxon>Eukaryota</taxon>
        <taxon>Metazoa</taxon>
        <taxon>Ecdysozoa</taxon>
        <taxon>Nematoda</taxon>
        <taxon>Chromadorea</taxon>
        <taxon>Rhabditida</taxon>
        <taxon>Rhabditina</taxon>
        <taxon>Rhabditomorpha</taxon>
        <taxon>Rhabditoidea</taxon>
        <taxon>Rhabditidae</taxon>
        <taxon>Peloderinae</taxon>
        <taxon>Caenorhabditis</taxon>
    </lineage>
</organism>
<proteinExistence type="predicted"/>
<evidence type="ECO:0000313" key="3">
    <source>
        <dbReference type="Proteomes" id="UP000008068"/>
    </source>
</evidence>
<feature type="coiled-coil region" evidence="1">
    <location>
        <begin position="89"/>
        <end position="116"/>
    </location>
</feature>
<keyword evidence="3" id="KW-1185">Reference proteome</keyword>